<dbReference type="AlphaFoldDB" id="A0A803YPX6"/>
<organism evidence="2 3">
    <name type="scientific">Meleagris gallopavo</name>
    <name type="common">Wild turkey</name>
    <dbReference type="NCBI Taxonomy" id="9103"/>
    <lineage>
        <taxon>Eukaryota</taxon>
        <taxon>Metazoa</taxon>
        <taxon>Chordata</taxon>
        <taxon>Craniata</taxon>
        <taxon>Vertebrata</taxon>
        <taxon>Euteleostomi</taxon>
        <taxon>Archelosauria</taxon>
        <taxon>Archosauria</taxon>
        <taxon>Dinosauria</taxon>
        <taxon>Saurischia</taxon>
        <taxon>Theropoda</taxon>
        <taxon>Coelurosauria</taxon>
        <taxon>Aves</taxon>
        <taxon>Neognathae</taxon>
        <taxon>Galloanserae</taxon>
        <taxon>Galliformes</taxon>
        <taxon>Phasianidae</taxon>
        <taxon>Meleagridinae</taxon>
        <taxon>Meleagris</taxon>
    </lineage>
</organism>
<dbReference type="Proteomes" id="UP000001645">
    <property type="component" value="Chromosome 2"/>
</dbReference>
<dbReference type="InterPro" id="IPR021906">
    <property type="entry name" value="BAF250/Osa"/>
</dbReference>
<reference evidence="2" key="2">
    <citation type="submission" date="2025-08" db="UniProtKB">
        <authorList>
            <consortium name="Ensembl"/>
        </authorList>
    </citation>
    <scope>IDENTIFICATION</scope>
</reference>
<dbReference type="GO" id="GO:0006357">
    <property type="term" value="P:regulation of transcription by RNA polymerase II"/>
    <property type="evidence" value="ECO:0007669"/>
    <property type="project" value="TreeGrafter"/>
</dbReference>
<reference evidence="2" key="3">
    <citation type="submission" date="2025-09" db="UniProtKB">
        <authorList>
            <consortium name="Ensembl"/>
        </authorList>
    </citation>
    <scope>IDENTIFICATION</scope>
</reference>
<feature type="compositionally biased region" description="Polar residues" evidence="1">
    <location>
        <begin position="67"/>
        <end position="82"/>
    </location>
</feature>
<dbReference type="GeneTree" id="ENSGT00940000155634"/>
<name>A0A803YPX6_MELGA</name>
<evidence type="ECO:0000313" key="2">
    <source>
        <dbReference type="Ensembl" id="ENSMGAP00000033824.1"/>
    </source>
</evidence>
<evidence type="ECO:0000256" key="1">
    <source>
        <dbReference type="SAM" id="MobiDB-lite"/>
    </source>
</evidence>
<dbReference type="GO" id="GO:0006338">
    <property type="term" value="P:chromatin remodeling"/>
    <property type="evidence" value="ECO:0007669"/>
    <property type="project" value="InterPro"/>
</dbReference>
<accession>A0A803YPX6</accession>
<dbReference type="PANTHER" id="PTHR12656">
    <property type="entry name" value="BRG-1 ASSOCIATED FACTOR 250 BAF250"/>
    <property type="match status" value="1"/>
</dbReference>
<protein>
    <recommendedName>
        <fullName evidence="4">AT-rich interaction domain 1B</fullName>
    </recommendedName>
</protein>
<feature type="compositionally biased region" description="Low complexity" evidence="1">
    <location>
        <begin position="48"/>
        <end position="59"/>
    </location>
</feature>
<evidence type="ECO:0000313" key="3">
    <source>
        <dbReference type="Proteomes" id="UP000001645"/>
    </source>
</evidence>
<proteinExistence type="predicted"/>
<feature type="region of interest" description="Disordered" evidence="1">
    <location>
        <begin position="1"/>
        <end position="82"/>
    </location>
</feature>
<dbReference type="GO" id="GO:0035060">
    <property type="term" value="C:brahma complex"/>
    <property type="evidence" value="ECO:0007669"/>
    <property type="project" value="InterPro"/>
</dbReference>
<dbReference type="GO" id="GO:0045893">
    <property type="term" value="P:positive regulation of DNA-templated transcription"/>
    <property type="evidence" value="ECO:0007669"/>
    <property type="project" value="TreeGrafter"/>
</dbReference>
<dbReference type="GO" id="GO:0005654">
    <property type="term" value="C:nucleoplasm"/>
    <property type="evidence" value="ECO:0007669"/>
    <property type="project" value="TreeGrafter"/>
</dbReference>
<dbReference type="GO" id="GO:0071565">
    <property type="term" value="C:nBAF complex"/>
    <property type="evidence" value="ECO:0007669"/>
    <property type="project" value="TreeGrafter"/>
</dbReference>
<keyword evidence="3" id="KW-1185">Reference proteome</keyword>
<feature type="compositionally biased region" description="Low complexity" evidence="1">
    <location>
        <begin position="7"/>
        <end position="16"/>
    </location>
</feature>
<dbReference type="PANTHER" id="PTHR12656:SF11">
    <property type="entry name" value="AT-RICH INTERACTIVE DOMAIN-CONTAINING PROTEIN 1B"/>
    <property type="match status" value="1"/>
</dbReference>
<evidence type="ECO:0008006" key="4">
    <source>
        <dbReference type="Google" id="ProtNLM"/>
    </source>
</evidence>
<dbReference type="InParanoid" id="A0A803YPX6"/>
<feature type="compositionally biased region" description="Polar residues" evidence="1">
    <location>
        <begin position="35"/>
        <end position="47"/>
    </location>
</feature>
<reference evidence="2 3" key="1">
    <citation type="journal article" date="2010" name="PLoS Biol.">
        <title>Multi-platform next-generation sequencing of the domestic turkey (Meleagris gallopavo): genome assembly and analysis.</title>
        <authorList>
            <person name="Dalloul R.A."/>
            <person name="Long J.A."/>
            <person name="Zimin A.V."/>
            <person name="Aslam L."/>
            <person name="Beal K."/>
            <person name="Blomberg L.A."/>
            <person name="Bouffard P."/>
            <person name="Burt D.W."/>
            <person name="Crasta O."/>
            <person name="Crooijmans R.P."/>
            <person name="Cooper K."/>
            <person name="Coulombe R.A."/>
            <person name="De S."/>
            <person name="Delany M.E."/>
            <person name="Dodgson J.B."/>
            <person name="Dong J.J."/>
            <person name="Evans C."/>
            <person name="Frederickson K.M."/>
            <person name="Flicek P."/>
            <person name="Florea L."/>
            <person name="Folkerts O."/>
            <person name="Groenen M.A."/>
            <person name="Harkins T.T."/>
            <person name="Herrero J."/>
            <person name="Hoffmann S."/>
            <person name="Megens H.J."/>
            <person name="Jiang A."/>
            <person name="de Jong P."/>
            <person name="Kaiser P."/>
            <person name="Kim H."/>
            <person name="Kim K.W."/>
            <person name="Kim S."/>
            <person name="Langenberger D."/>
            <person name="Lee M.K."/>
            <person name="Lee T."/>
            <person name="Mane S."/>
            <person name="Marcais G."/>
            <person name="Marz M."/>
            <person name="McElroy A.P."/>
            <person name="Modise T."/>
            <person name="Nefedov M."/>
            <person name="Notredame C."/>
            <person name="Paton I.R."/>
            <person name="Payne W.S."/>
            <person name="Pertea G."/>
            <person name="Prickett D."/>
            <person name="Puiu D."/>
            <person name="Qioa D."/>
            <person name="Raineri E."/>
            <person name="Ruffier M."/>
            <person name="Salzberg S.L."/>
            <person name="Schatz M.C."/>
            <person name="Scheuring C."/>
            <person name="Schmidt C.J."/>
            <person name="Schroeder S."/>
            <person name="Searle S.M."/>
            <person name="Smith E.J."/>
            <person name="Smith J."/>
            <person name="Sonstegard T.S."/>
            <person name="Stadler P.F."/>
            <person name="Tafer H."/>
            <person name="Tu Z.J."/>
            <person name="Van Tassell C.P."/>
            <person name="Vilella A.J."/>
            <person name="Williams K.P."/>
            <person name="Yorke J.A."/>
            <person name="Zhang L."/>
            <person name="Zhang H.B."/>
            <person name="Zhang X."/>
            <person name="Zhang Y."/>
            <person name="Reed K.M."/>
        </authorList>
    </citation>
    <scope>NUCLEOTIDE SEQUENCE [LARGE SCALE GENOMIC DNA]</scope>
</reference>
<dbReference type="GO" id="GO:0031491">
    <property type="term" value="F:nucleosome binding"/>
    <property type="evidence" value="ECO:0007669"/>
    <property type="project" value="TreeGrafter"/>
</dbReference>
<dbReference type="Ensembl" id="ENSMGAT00000034838.1">
    <property type="protein sequence ID" value="ENSMGAP00000033824.1"/>
    <property type="gene ID" value="ENSMGAG00000022437.1"/>
</dbReference>
<dbReference type="GO" id="GO:0016514">
    <property type="term" value="C:SWI/SNF complex"/>
    <property type="evidence" value="ECO:0007669"/>
    <property type="project" value="InterPro"/>
</dbReference>
<sequence>MPPQPPGSQSESSSHPALSQSPMPQDRGFMAGIQRNPQMSQYGPQQTGPSMSPHPSPGGQVHPGIGSFQQSNSSGTYGPQMSQYGPQGKILVNTSMYIHTHIYIYIYIYVNF</sequence>